<sequence length="91" mass="9664">MATYTTQSHSQSPAPTTSASTRRSAFRHFRPWTIMTTPTIPECSPMPIQPKSSAPTTIRESSATPQLSEEEGADGSAVATPTSTLGQSLLL</sequence>
<reference evidence="3" key="1">
    <citation type="submission" date="2022-11" db="UniProtKB">
        <authorList>
            <consortium name="WormBaseParasite"/>
        </authorList>
    </citation>
    <scope>IDENTIFICATION</scope>
</reference>
<evidence type="ECO:0000313" key="2">
    <source>
        <dbReference type="Proteomes" id="UP000887574"/>
    </source>
</evidence>
<dbReference type="Proteomes" id="UP000887574">
    <property type="component" value="Unplaced"/>
</dbReference>
<organism evidence="2 3">
    <name type="scientific">Ditylenchus dipsaci</name>
    <dbReference type="NCBI Taxonomy" id="166011"/>
    <lineage>
        <taxon>Eukaryota</taxon>
        <taxon>Metazoa</taxon>
        <taxon>Ecdysozoa</taxon>
        <taxon>Nematoda</taxon>
        <taxon>Chromadorea</taxon>
        <taxon>Rhabditida</taxon>
        <taxon>Tylenchina</taxon>
        <taxon>Tylenchomorpha</taxon>
        <taxon>Sphaerularioidea</taxon>
        <taxon>Anguinidae</taxon>
        <taxon>Anguininae</taxon>
        <taxon>Ditylenchus</taxon>
    </lineage>
</organism>
<evidence type="ECO:0000256" key="1">
    <source>
        <dbReference type="SAM" id="MobiDB-lite"/>
    </source>
</evidence>
<feature type="compositionally biased region" description="Polar residues" evidence="1">
    <location>
        <begin position="50"/>
        <end position="67"/>
    </location>
</feature>
<feature type="compositionally biased region" description="Polar residues" evidence="1">
    <location>
        <begin position="79"/>
        <end position="91"/>
    </location>
</feature>
<feature type="region of interest" description="Disordered" evidence="1">
    <location>
        <begin position="1"/>
        <end position="91"/>
    </location>
</feature>
<dbReference type="WBParaSite" id="jg16946">
    <property type="protein sequence ID" value="jg16946"/>
    <property type="gene ID" value="jg16946"/>
</dbReference>
<feature type="compositionally biased region" description="Low complexity" evidence="1">
    <location>
        <begin position="1"/>
        <end position="23"/>
    </location>
</feature>
<name>A0A915D9V8_9BILA</name>
<accession>A0A915D9V8</accession>
<keyword evidence="2" id="KW-1185">Reference proteome</keyword>
<protein>
    <submittedName>
        <fullName evidence="3">Uncharacterized protein</fullName>
    </submittedName>
</protein>
<proteinExistence type="predicted"/>
<dbReference type="AlphaFoldDB" id="A0A915D9V8"/>
<evidence type="ECO:0000313" key="3">
    <source>
        <dbReference type="WBParaSite" id="jg16946"/>
    </source>
</evidence>